<comment type="subcellular location">
    <subcellularLocation>
        <location evidence="6">Cytoplasm</location>
    </subcellularLocation>
</comment>
<keyword evidence="2 6" id="KW-0698">rRNA processing</keyword>
<gene>
    <name evidence="6 8" type="primary">rsmH</name>
    <name evidence="8" type="ORF">MAF45_07330</name>
</gene>
<evidence type="ECO:0000256" key="6">
    <source>
        <dbReference type="HAMAP-Rule" id="MF_01007"/>
    </source>
</evidence>
<evidence type="ECO:0000313" key="8">
    <source>
        <dbReference type="EMBL" id="MCG5031250.1"/>
    </source>
</evidence>
<keyword evidence="4 6" id="KW-0808">Transferase</keyword>
<feature type="compositionally biased region" description="Basic and acidic residues" evidence="7">
    <location>
        <begin position="316"/>
        <end position="329"/>
    </location>
</feature>
<dbReference type="SUPFAM" id="SSF53335">
    <property type="entry name" value="S-adenosyl-L-methionine-dependent methyltransferases"/>
    <property type="match status" value="1"/>
</dbReference>
<dbReference type="Pfam" id="PF01795">
    <property type="entry name" value="Methyltransf_5"/>
    <property type="match status" value="1"/>
</dbReference>
<name>A0ABS9MRM7_9BURK</name>
<dbReference type="HAMAP" id="MF_01007">
    <property type="entry name" value="16SrRNA_methyltr_H"/>
    <property type="match status" value="1"/>
</dbReference>
<dbReference type="NCBIfam" id="TIGR00006">
    <property type="entry name" value="16S rRNA (cytosine(1402)-N(4))-methyltransferase RsmH"/>
    <property type="match status" value="1"/>
</dbReference>
<dbReference type="PANTHER" id="PTHR11265">
    <property type="entry name" value="S-ADENOSYL-METHYLTRANSFERASE MRAW"/>
    <property type="match status" value="1"/>
</dbReference>
<comment type="catalytic activity">
    <reaction evidence="6">
        <text>cytidine(1402) in 16S rRNA + S-adenosyl-L-methionine = N(4)-methylcytidine(1402) in 16S rRNA + S-adenosyl-L-homocysteine + H(+)</text>
        <dbReference type="Rhea" id="RHEA:42928"/>
        <dbReference type="Rhea" id="RHEA-COMP:10286"/>
        <dbReference type="Rhea" id="RHEA-COMP:10287"/>
        <dbReference type="ChEBI" id="CHEBI:15378"/>
        <dbReference type="ChEBI" id="CHEBI:57856"/>
        <dbReference type="ChEBI" id="CHEBI:59789"/>
        <dbReference type="ChEBI" id="CHEBI:74506"/>
        <dbReference type="ChEBI" id="CHEBI:82748"/>
        <dbReference type="EC" id="2.1.1.199"/>
    </reaction>
</comment>
<dbReference type="InterPro" id="IPR002903">
    <property type="entry name" value="RsmH"/>
</dbReference>
<evidence type="ECO:0000256" key="1">
    <source>
        <dbReference type="ARBA" id="ARBA00010396"/>
    </source>
</evidence>
<dbReference type="Proteomes" id="UP001297600">
    <property type="component" value="Unassembled WGS sequence"/>
</dbReference>
<organism evidence="8 9">
    <name type="scientific">Mesosutterella porci</name>
    <dbReference type="NCBI Taxonomy" id="2915351"/>
    <lineage>
        <taxon>Bacteria</taxon>
        <taxon>Pseudomonadati</taxon>
        <taxon>Pseudomonadota</taxon>
        <taxon>Betaproteobacteria</taxon>
        <taxon>Burkholderiales</taxon>
        <taxon>Sutterellaceae</taxon>
        <taxon>Mesosutterella</taxon>
    </lineage>
</organism>
<keyword evidence="6" id="KW-0963">Cytoplasm</keyword>
<feature type="binding site" evidence="6">
    <location>
        <begin position="43"/>
        <end position="45"/>
    </location>
    <ligand>
        <name>S-adenosyl-L-methionine</name>
        <dbReference type="ChEBI" id="CHEBI:59789"/>
    </ligand>
</feature>
<dbReference type="InterPro" id="IPR023397">
    <property type="entry name" value="SAM-dep_MeTrfase_MraW_recog"/>
</dbReference>
<dbReference type="Gene3D" id="3.40.50.150">
    <property type="entry name" value="Vaccinia Virus protein VP39"/>
    <property type="match status" value="1"/>
</dbReference>
<feature type="binding site" evidence="6">
    <location>
        <position position="117"/>
    </location>
    <ligand>
        <name>S-adenosyl-L-methionine</name>
        <dbReference type="ChEBI" id="CHEBI:59789"/>
    </ligand>
</feature>
<dbReference type="GO" id="GO:0032259">
    <property type="term" value="P:methylation"/>
    <property type="evidence" value="ECO:0007669"/>
    <property type="project" value="UniProtKB-KW"/>
</dbReference>
<dbReference type="RefSeq" id="WP_237978983.1">
    <property type="nucleotide sequence ID" value="NZ_JAKNCT010000008.1"/>
</dbReference>
<comment type="function">
    <text evidence="6">Specifically methylates the N4 position of cytidine in position 1402 (C1402) of 16S rRNA.</text>
</comment>
<evidence type="ECO:0000313" key="9">
    <source>
        <dbReference type="Proteomes" id="UP001297600"/>
    </source>
</evidence>
<dbReference type="EMBL" id="JAKNCT010000008">
    <property type="protein sequence ID" value="MCG5031250.1"/>
    <property type="molecule type" value="Genomic_DNA"/>
</dbReference>
<accession>A0ABS9MRM7</accession>
<proteinExistence type="inferred from homology"/>
<feature type="binding site" evidence="6">
    <location>
        <position position="110"/>
    </location>
    <ligand>
        <name>S-adenosyl-L-methionine</name>
        <dbReference type="ChEBI" id="CHEBI:59789"/>
    </ligand>
</feature>
<comment type="caution">
    <text evidence="8">The sequence shown here is derived from an EMBL/GenBank/DDBJ whole genome shotgun (WGS) entry which is preliminary data.</text>
</comment>
<keyword evidence="9" id="KW-1185">Reference proteome</keyword>
<keyword evidence="3 6" id="KW-0489">Methyltransferase</keyword>
<keyword evidence="5 6" id="KW-0949">S-adenosyl-L-methionine</keyword>
<feature type="binding site" evidence="6">
    <location>
        <position position="63"/>
    </location>
    <ligand>
        <name>S-adenosyl-L-methionine</name>
        <dbReference type="ChEBI" id="CHEBI:59789"/>
    </ligand>
</feature>
<comment type="similarity">
    <text evidence="1 6">Belongs to the methyltransferase superfamily. RsmH family.</text>
</comment>
<dbReference type="Gene3D" id="1.10.150.170">
    <property type="entry name" value="Putative methyltransferase TM0872, insert domain"/>
    <property type="match status" value="1"/>
</dbReference>
<sequence length="335" mass="36840">MESAVHQAGSKEFAHRPVLAEETPRELVWKADGLYVDATFGRGGHTRRILARLSPAGRLFAFDRDPEAVAAAASIVDPRFRIIHTPFSRMSGELAARGVAPGSVSGIMMDIGVSSPQIDDASRGFSFRSDGPLDMRMDTSCGMTAAQWLAGVKEQELAETISRYGEERYARRIARAIVAERAKAPVDTTFRLASIVEGAVPRSRSDSAQHPATRTFQAIRIRINGELDELSEALRQAGELLAPGGRLAVISFHSLEDRIVKRFFEAAEHPEREVDPRLPLRQSDLPSPLFERVRRIRPGEAECAANPRARSATLRVGERSAEPWRDPEKVLGGGR</sequence>
<reference evidence="8 9" key="1">
    <citation type="submission" date="2022-02" db="EMBL/GenBank/DDBJ databases">
        <title>Mesosutterella porci, a novel member of the family Sutterellaceae from pig feces.</title>
        <authorList>
            <person name="Wylensek D."/>
            <person name="Clavel T."/>
        </authorList>
    </citation>
    <scope>NUCLEOTIDE SEQUENCE [LARGE SCALE GENOMIC DNA]</scope>
    <source>
        <strain evidence="9">oilRF-744-wt-GAM-9</strain>
    </source>
</reference>
<feature type="binding site" evidence="6">
    <location>
        <position position="87"/>
    </location>
    <ligand>
        <name>S-adenosyl-L-methionine</name>
        <dbReference type="ChEBI" id="CHEBI:59789"/>
    </ligand>
</feature>
<evidence type="ECO:0000256" key="5">
    <source>
        <dbReference type="ARBA" id="ARBA00022691"/>
    </source>
</evidence>
<feature type="region of interest" description="Disordered" evidence="7">
    <location>
        <begin position="304"/>
        <end position="335"/>
    </location>
</feature>
<protein>
    <recommendedName>
        <fullName evidence="6">Ribosomal RNA small subunit methyltransferase H</fullName>
        <ecNumber evidence="6">2.1.1.199</ecNumber>
    </recommendedName>
    <alternativeName>
        <fullName evidence="6">16S rRNA m(4)C1402 methyltransferase</fullName>
    </alternativeName>
    <alternativeName>
        <fullName evidence="6">rRNA (cytosine-N(4)-)-methyltransferase RsmH</fullName>
    </alternativeName>
</protein>
<dbReference type="PANTHER" id="PTHR11265:SF0">
    <property type="entry name" value="12S RRNA N4-METHYLCYTIDINE METHYLTRANSFERASE"/>
    <property type="match status" value="1"/>
</dbReference>
<evidence type="ECO:0000256" key="7">
    <source>
        <dbReference type="SAM" id="MobiDB-lite"/>
    </source>
</evidence>
<dbReference type="PIRSF" id="PIRSF004486">
    <property type="entry name" value="MraW"/>
    <property type="match status" value="1"/>
</dbReference>
<dbReference type="GO" id="GO:0008168">
    <property type="term" value="F:methyltransferase activity"/>
    <property type="evidence" value="ECO:0007669"/>
    <property type="project" value="UniProtKB-KW"/>
</dbReference>
<evidence type="ECO:0000256" key="2">
    <source>
        <dbReference type="ARBA" id="ARBA00022552"/>
    </source>
</evidence>
<evidence type="ECO:0000256" key="3">
    <source>
        <dbReference type="ARBA" id="ARBA00022603"/>
    </source>
</evidence>
<dbReference type="EC" id="2.1.1.199" evidence="6"/>
<evidence type="ECO:0000256" key="4">
    <source>
        <dbReference type="ARBA" id="ARBA00022679"/>
    </source>
</evidence>
<dbReference type="SUPFAM" id="SSF81799">
    <property type="entry name" value="Putative methyltransferase TM0872, insert domain"/>
    <property type="match status" value="1"/>
</dbReference>
<dbReference type="InterPro" id="IPR029063">
    <property type="entry name" value="SAM-dependent_MTases_sf"/>
</dbReference>